<evidence type="ECO:0000313" key="4">
    <source>
        <dbReference type="EMBL" id="SFQ48657.1"/>
    </source>
</evidence>
<protein>
    <submittedName>
        <fullName evidence="4">ADP-heptose:LPS heptosyltransferase</fullName>
    </submittedName>
</protein>
<dbReference type="EMBL" id="FOWW01000008">
    <property type="protein sequence ID" value="SFQ48657.1"/>
    <property type="molecule type" value="Genomic_DNA"/>
</dbReference>
<organism evidence="4 5">
    <name type="scientific">Amycolatopsis arida</name>
    <dbReference type="NCBI Taxonomy" id="587909"/>
    <lineage>
        <taxon>Bacteria</taxon>
        <taxon>Bacillati</taxon>
        <taxon>Actinomycetota</taxon>
        <taxon>Actinomycetes</taxon>
        <taxon>Pseudonocardiales</taxon>
        <taxon>Pseudonocardiaceae</taxon>
        <taxon>Amycolatopsis</taxon>
    </lineage>
</organism>
<feature type="region of interest" description="Disordered" evidence="3">
    <location>
        <begin position="1"/>
        <end position="58"/>
    </location>
</feature>
<dbReference type="AlphaFoldDB" id="A0A1I5YXU6"/>
<dbReference type="GO" id="GO:0005829">
    <property type="term" value="C:cytosol"/>
    <property type="evidence" value="ECO:0007669"/>
    <property type="project" value="TreeGrafter"/>
</dbReference>
<dbReference type="GO" id="GO:0009244">
    <property type="term" value="P:lipopolysaccharide core region biosynthetic process"/>
    <property type="evidence" value="ECO:0007669"/>
    <property type="project" value="TreeGrafter"/>
</dbReference>
<evidence type="ECO:0000313" key="5">
    <source>
        <dbReference type="Proteomes" id="UP000198727"/>
    </source>
</evidence>
<name>A0A1I5YXU6_9PSEU</name>
<evidence type="ECO:0000256" key="3">
    <source>
        <dbReference type="SAM" id="MobiDB-lite"/>
    </source>
</evidence>
<dbReference type="PANTHER" id="PTHR30160">
    <property type="entry name" value="TETRAACYLDISACCHARIDE 4'-KINASE-RELATED"/>
    <property type="match status" value="1"/>
</dbReference>
<feature type="compositionally biased region" description="Basic and acidic residues" evidence="3">
    <location>
        <begin position="29"/>
        <end position="45"/>
    </location>
</feature>
<keyword evidence="1" id="KW-0328">Glycosyltransferase</keyword>
<sequence>MTGSGTTPGSSHPSPPTTHTETPPAAAFDQRREGHLDRAGRDEGGLHGGHRGRLSVGPLEPAWPEVRRIAVLRGGGLGDLLFAVPAIESLAVAYPDAEIVLLGTPLHAALFADRPGSVGEVITLPPAKGVHEPGGAPPDEDAQEEFFRRVCRRPVDLAVQLHGGGRWSNPFLLRTGARWTVGARTPDAVPLTRWLPFRYYQHEVMRALEIVGLAGAPPVTLEPTLALTDRDLEAAEQPLRGLPEPLLAVHPSATDPRRRWPPARFADVAAHCAIDGAGVVVLGSPDEKDLVDEVTELTRDRLPAGTARAVRGLTGLDMSALCGVLARSRVLVGNDSGPRHLAKAVGTATVGVFWMGNVINAGPLGRAGDRVLISWTTRCPMCGADCTREDLPRCPHDDSFVADVPTEAVCAEVVDLLAQGVRFSHGR</sequence>
<reference evidence="5" key="1">
    <citation type="submission" date="2016-10" db="EMBL/GenBank/DDBJ databases">
        <authorList>
            <person name="Varghese N."/>
            <person name="Submissions S."/>
        </authorList>
    </citation>
    <scope>NUCLEOTIDE SEQUENCE [LARGE SCALE GENOMIC DNA]</scope>
    <source>
        <strain evidence="5">CGMCC 4.5579</strain>
    </source>
</reference>
<keyword evidence="5" id="KW-1185">Reference proteome</keyword>
<dbReference type="PANTHER" id="PTHR30160:SF1">
    <property type="entry name" value="LIPOPOLYSACCHARIDE 1,2-N-ACETYLGLUCOSAMINETRANSFERASE-RELATED"/>
    <property type="match status" value="1"/>
</dbReference>
<proteinExistence type="predicted"/>
<dbReference type="CDD" id="cd03789">
    <property type="entry name" value="GT9_LPS_heptosyltransferase"/>
    <property type="match status" value="1"/>
</dbReference>
<dbReference type="GO" id="GO:0008713">
    <property type="term" value="F:ADP-heptose-lipopolysaccharide heptosyltransferase activity"/>
    <property type="evidence" value="ECO:0007669"/>
    <property type="project" value="TreeGrafter"/>
</dbReference>
<dbReference type="Proteomes" id="UP000198727">
    <property type="component" value="Unassembled WGS sequence"/>
</dbReference>
<gene>
    <name evidence="4" type="ORF">SAMN05421810_10832</name>
</gene>
<dbReference type="SUPFAM" id="SSF53756">
    <property type="entry name" value="UDP-Glycosyltransferase/glycogen phosphorylase"/>
    <property type="match status" value="1"/>
</dbReference>
<keyword evidence="2 4" id="KW-0808">Transferase</keyword>
<feature type="compositionally biased region" description="Low complexity" evidence="3">
    <location>
        <begin position="1"/>
        <end position="24"/>
    </location>
</feature>
<dbReference type="InterPro" id="IPR051199">
    <property type="entry name" value="LPS_LOS_Heptosyltrfase"/>
</dbReference>
<dbReference type="Gene3D" id="3.40.50.2000">
    <property type="entry name" value="Glycogen Phosphorylase B"/>
    <property type="match status" value="2"/>
</dbReference>
<accession>A0A1I5YXU6</accession>
<dbReference type="Pfam" id="PF01075">
    <property type="entry name" value="Glyco_transf_9"/>
    <property type="match status" value="1"/>
</dbReference>
<dbReference type="STRING" id="587909.SAMN05421810_10832"/>
<evidence type="ECO:0000256" key="2">
    <source>
        <dbReference type="ARBA" id="ARBA00022679"/>
    </source>
</evidence>
<dbReference type="InterPro" id="IPR002201">
    <property type="entry name" value="Glyco_trans_9"/>
</dbReference>
<evidence type="ECO:0000256" key="1">
    <source>
        <dbReference type="ARBA" id="ARBA00022676"/>
    </source>
</evidence>